<feature type="compositionally biased region" description="Basic and acidic residues" evidence="13">
    <location>
        <begin position="825"/>
        <end position="838"/>
    </location>
</feature>
<dbReference type="Gene3D" id="1.20.120.350">
    <property type="entry name" value="Voltage-gated potassium channels. Chain C"/>
    <property type="match status" value="2"/>
</dbReference>
<dbReference type="GO" id="GO:0005245">
    <property type="term" value="F:voltage-gated calcium channel activity"/>
    <property type="evidence" value="ECO:0007669"/>
    <property type="project" value="InterPro"/>
</dbReference>
<feature type="domain" description="Ion transport" evidence="15">
    <location>
        <begin position="348"/>
        <end position="620"/>
    </location>
</feature>
<sequence length="838" mass="92174">MLLIVASSVTIALDTPSLDPHSRLGVAIRYLDYAFTGAFTLEALLKIITFGFAFTGKHAYIRSGWNVLDFLIVLVGFALTAIQVAGKDGSNLQMLRVLRTLRALRPLRAASRYEGLRVVVNALFAVIPAMMNVALVCVLFYVIFAILSVNLFKGKLYSCVDADSGERLDPEYLLAPGQTLTRQWCEAGSVTVTNSAHTAALNVTLPEYNISTAWVNQRATFDHVGAALLTLFQVATLELWVDITFSAVDATAEGQQPLWNHNPAVALFFVAFIVVGSFFVLNLFVGVTLDKFSEMQTAQTASSVFMTAQQQSWVDVQKLLLRTAMQLRPPRPEGPRWKERLYDCVTHDAFDHFILAAVLVNVVFMATVHAGMSSAWQGIMSYSNLTFTLIFVLEAGAKMAAFGYHSYFRERWTAFDFFVVLISAVSVALDFSNTKNLSFMPALRVLRVVRIFRLIPRMKGLQRLFMTLVHSLPSLVNVGGMMLLLFFVYAVIGMNLFGGIMYGSYLTRHANFNNFPNAMLTLMRMLTGESWDGIMQDCMVTHGCVLLLSDTVSPATGAPLAAGSYLDPGDPALAGLPEEAVDNQCAISPAAAVIYFPTFVILCSFILLNLIIAVILENMVVSETDEELPVSKSMIRQFVDVWSSVDPAATGFIHASRLPLVIGALDPPLGTRTEGKMDRSAVQSVILSVDIPIHENNTVTFIETLHALSGRVAGTELPDIEEQWLFERFSRRLPGGGALFPKYTAAHFHAALHVQAAVRGFMARHRLRGMMRTLAGGKARAAAWRQRVTAGQQQEGQQQQGQQQQQQGQQVRAHVQVQASAQLDPIREDVGKEEGKGA</sequence>
<dbReference type="InterPro" id="IPR027359">
    <property type="entry name" value="Volt_channel_dom_sf"/>
</dbReference>
<evidence type="ECO:0000256" key="8">
    <source>
        <dbReference type="ARBA" id="ARBA00023136"/>
    </source>
</evidence>
<dbReference type="Proteomes" id="UP001054857">
    <property type="component" value="Unassembled WGS sequence"/>
</dbReference>
<dbReference type="EMBL" id="BMAR01000011">
    <property type="protein sequence ID" value="GFR46009.1"/>
    <property type="molecule type" value="Genomic_DNA"/>
</dbReference>
<comment type="similarity">
    <text evidence="12">Belongs to the calcium channel alpha-1 subunit (TC 1.A.1.11) family.</text>
</comment>
<keyword evidence="2" id="KW-0813">Transport</keyword>
<evidence type="ECO:0000259" key="16">
    <source>
        <dbReference type="Pfam" id="PF16905"/>
    </source>
</evidence>
<keyword evidence="7" id="KW-0406">Ion transport</keyword>
<comment type="subcellular location">
    <subcellularLocation>
        <location evidence="1 12">Membrane</location>
        <topology evidence="1 12">Multi-pass membrane protein</topology>
    </subcellularLocation>
</comment>
<feature type="transmembrane region" description="Helical" evidence="14">
    <location>
        <begin position="122"/>
        <end position="147"/>
    </location>
</feature>
<dbReference type="PANTHER" id="PTHR10037">
    <property type="entry name" value="VOLTAGE-GATED CATION CHANNEL CALCIUM AND SODIUM"/>
    <property type="match status" value="1"/>
</dbReference>
<keyword evidence="4" id="KW-0677">Repeat</keyword>
<evidence type="ECO:0000313" key="18">
    <source>
        <dbReference type="Proteomes" id="UP001054857"/>
    </source>
</evidence>
<evidence type="ECO:0000256" key="11">
    <source>
        <dbReference type="PIRSR" id="PIRSR602077-1"/>
    </source>
</evidence>
<evidence type="ECO:0008006" key="19">
    <source>
        <dbReference type="Google" id="ProtNLM"/>
    </source>
</evidence>
<keyword evidence="11" id="KW-0479">Metal-binding</keyword>
<dbReference type="GO" id="GO:0005891">
    <property type="term" value="C:voltage-gated calcium channel complex"/>
    <property type="evidence" value="ECO:0007669"/>
    <property type="project" value="InterPro"/>
</dbReference>
<dbReference type="Pfam" id="PF00520">
    <property type="entry name" value="Ion_trans"/>
    <property type="match status" value="2"/>
</dbReference>
<dbReference type="InterPro" id="IPR031649">
    <property type="entry name" value="GPHH_dom"/>
</dbReference>
<dbReference type="Pfam" id="PF16905">
    <property type="entry name" value="GPHH"/>
    <property type="match status" value="1"/>
</dbReference>
<comment type="caution">
    <text evidence="17">The sequence shown here is derived from an EMBL/GenBank/DDBJ whole genome shotgun (WGS) entry which is preliminary data.</text>
</comment>
<evidence type="ECO:0000259" key="15">
    <source>
        <dbReference type="Pfam" id="PF00520"/>
    </source>
</evidence>
<feature type="domain" description="Ion transport" evidence="15">
    <location>
        <begin position="1"/>
        <end position="298"/>
    </location>
</feature>
<keyword evidence="8 14" id="KW-0472">Membrane</keyword>
<name>A0AAD3HLR2_9CHLO</name>
<feature type="transmembrane region" description="Helical" evidence="14">
    <location>
        <begin position="593"/>
        <end position="616"/>
    </location>
</feature>
<dbReference type="GO" id="GO:0005248">
    <property type="term" value="F:voltage-gated sodium channel activity"/>
    <property type="evidence" value="ECO:0007669"/>
    <property type="project" value="TreeGrafter"/>
</dbReference>
<feature type="transmembrane region" description="Helical" evidence="14">
    <location>
        <begin position="412"/>
        <end position="431"/>
    </location>
</feature>
<dbReference type="Gene3D" id="1.10.287.70">
    <property type="match status" value="2"/>
</dbReference>
<dbReference type="AlphaFoldDB" id="A0AAD3HLR2"/>
<dbReference type="PRINTS" id="PR00167">
    <property type="entry name" value="CACHANNEL"/>
</dbReference>
<organism evidence="17 18">
    <name type="scientific">Astrephomene gubernaculifera</name>
    <dbReference type="NCBI Taxonomy" id="47775"/>
    <lineage>
        <taxon>Eukaryota</taxon>
        <taxon>Viridiplantae</taxon>
        <taxon>Chlorophyta</taxon>
        <taxon>core chlorophytes</taxon>
        <taxon>Chlorophyceae</taxon>
        <taxon>CS clade</taxon>
        <taxon>Chlamydomonadales</taxon>
        <taxon>Astrephomenaceae</taxon>
        <taxon>Astrephomene</taxon>
    </lineage>
</organism>
<feature type="transmembrane region" description="Helical" evidence="14">
    <location>
        <begin position="67"/>
        <end position="86"/>
    </location>
</feature>
<protein>
    <recommendedName>
        <fullName evidence="19">Voltage-gated ion channel superfamily</fullName>
    </recommendedName>
</protein>
<dbReference type="GO" id="GO:0001518">
    <property type="term" value="C:voltage-gated sodium channel complex"/>
    <property type="evidence" value="ECO:0007669"/>
    <property type="project" value="TreeGrafter"/>
</dbReference>
<keyword evidence="6 14" id="KW-1133">Transmembrane helix</keyword>
<dbReference type="GO" id="GO:0046872">
    <property type="term" value="F:metal ion binding"/>
    <property type="evidence" value="ECO:0007669"/>
    <property type="project" value="UniProtKB-KW"/>
</dbReference>
<feature type="domain" description="Voltage-dependent L-type calcium channel IQ-associated" evidence="16">
    <location>
        <begin position="637"/>
        <end position="673"/>
    </location>
</feature>
<evidence type="ECO:0000256" key="3">
    <source>
        <dbReference type="ARBA" id="ARBA00022692"/>
    </source>
</evidence>
<evidence type="ECO:0000256" key="13">
    <source>
        <dbReference type="SAM" id="MobiDB-lite"/>
    </source>
</evidence>
<feature type="compositionally biased region" description="Low complexity" evidence="13">
    <location>
        <begin position="788"/>
        <end position="822"/>
    </location>
</feature>
<evidence type="ECO:0000256" key="10">
    <source>
        <dbReference type="ARBA" id="ARBA00023303"/>
    </source>
</evidence>
<feature type="transmembrane region" description="Helical" evidence="14">
    <location>
        <begin position="264"/>
        <end position="285"/>
    </location>
</feature>
<dbReference type="PANTHER" id="PTHR10037:SF62">
    <property type="entry name" value="SODIUM CHANNEL PROTEIN 60E"/>
    <property type="match status" value="1"/>
</dbReference>
<dbReference type="InterPro" id="IPR043203">
    <property type="entry name" value="VGCC_Ca_Na"/>
</dbReference>
<feature type="region of interest" description="Disordered" evidence="13">
    <location>
        <begin position="788"/>
        <end position="838"/>
    </location>
</feature>
<keyword evidence="11 12" id="KW-0106">Calcium</keyword>
<keyword evidence="10" id="KW-0407">Ion channel</keyword>
<keyword evidence="18" id="KW-1185">Reference proteome</keyword>
<keyword evidence="12" id="KW-0109">Calcium transport</keyword>
<dbReference type="SUPFAM" id="SSF81324">
    <property type="entry name" value="Voltage-gated potassium channels"/>
    <property type="match status" value="2"/>
</dbReference>
<dbReference type="InterPro" id="IPR005821">
    <property type="entry name" value="Ion_trans_dom"/>
</dbReference>
<keyword evidence="9" id="KW-0325">Glycoprotein</keyword>
<evidence type="ECO:0000256" key="5">
    <source>
        <dbReference type="ARBA" id="ARBA00022882"/>
    </source>
</evidence>
<dbReference type="Gene3D" id="1.10.238.10">
    <property type="entry name" value="EF-hand"/>
    <property type="match status" value="1"/>
</dbReference>
<evidence type="ECO:0000256" key="12">
    <source>
        <dbReference type="RuleBase" id="RU003808"/>
    </source>
</evidence>
<evidence type="ECO:0000256" key="7">
    <source>
        <dbReference type="ARBA" id="ARBA00023065"/>
    </source>
</evidence>
<evidence type="ECO:0000313" key="17">
    <source>
        <dbReference type="EMBL" id="GFR46009.1"/>
    </source>
</evidence>
<evidence type="ECO:0000256" key="14">
    <source>
        <dbReference type="SAM" id="Phobius"/>
    </source>
</evidence>
<evidence type="ECO:0000256" key="4">
    <source>
        <dbReference type="ARBA" id="ARBA00022737"/>
    </source>
</evidence>
<dbReference type="FunFam" id="1.20.120.350:FF:000009">
    <property type="entry name" value="Voltage-dependent T-type calcium channel subunit alpha"/>
    <property type="match status" value="1"/>
</dbReference>
<keyword evidence="3 14" id="KW-0812">Transmembrane</keyword>
<gene>
    <name evidence="17" type="ORF">Agub_g7487</name>
</gene>
<dbReference type="PROSITE" id="PS50096">
    <property type="entry name" value="IQ"/>
    <property type="match status" value="1"/>
</dbReference>
<keyword evidence="12" id="KW-0107">Calcium channel</keyword>
<evidence type="ECO:0000256" key="6">
    <source>
        <dbReference type="ARBA" id="ARBA00022989"/>
    </source>
</evidence>
<feature type="transmembrane region" description="Helical" evidence="14">
    <location>
        <begin position="33"/>
        <end position="55"/>
    </location>
</feature>
<evidence type="ECO:0000256" key="2">
    <source>
        <dbReference type="ARBA" id="ARBA00022448"/>
    </source>
</evidence>
<feature type="transmembrane region" description="Helical" evidence="14">
    <location>
        <begin position="384"/>
        <end position="406"/>
    </location>
</feature>
<reference evidence="17 18" key="1">
    <citation type="journal article" date="2021" name="Sci. Rep.">
        <title>Genome sequencing of the multicellular alga Astrephomene provides insights into convergent evolution of germ-soma differentiation.</title>
        <authorList>
            <person name="Yamashita S."/>
            <person name="Yamamoto K."/>
            <person name="Matsuzaki R."/>
            <person name="Suzuki S."/>
            <person name="Yamaguchi H."/>
            <person name="Hirooka S."/>
            <person name="Minakuchi Y."/>
            <person name="Miyagishima S."/>
            <person name="Kawachi M."/>
            <person name="Toyoda A."/>
            <person name="Nozaki H."/>
        </authorList>
    </citation>
    <scope>NUCLEOTIDE SEQUENCE [LARGE SCALE GENOMIC DNA]</scope>
    <source>
        <strain evidence="17 18">NIES-4017</strain>
    </source>
</reference>
<keyword evidence="5 12" id="KW-0851">Voltage-gated channel</keyword>
<proteinExistence type="inferred from homology"/>
<accession>A0AAD3HLR2</accession>
<feature type="transmembrane region" description="Helical" evidence="14">
    <location>
        <begin position="482"/>
        <end position="502"/>
    </location>
</feature>
<feature type="transmembrane region" description="Helical" evidence="14">
    <location>
        <begin position="353"/>
        <end position="372"/>
    </location>
</feature>
<evidence type="ECO:0000256" key="9">
    <source>
        <dbReference type="ARBA" id="ARBA00023180"/>
    </source>
</evidence>
<feature type="binding site" evidence="11">
    <location>
        <position position="238"/>
    </location>
    <ligand>
        <name>Ca(2+)</name>
        <dbReference type="ChEBI" id="CHEBI:29108"/>
    </ligand>
</feature>
<evidence type="ECO:0000256" key="1">
    <source>
        <dbReference type="ARBA" id="ARBA00004141"/>
    </source>
</evidence>
<dbReference type="InterPro" id="IPR002077">
    <property type="entry name" value="VDCCAlpha1"/>
</dbReference>